<evidence type="ECO:0000259" key="7">
    <source>
        <dbReference type="PROSITE" id="PS50145"/>
    </source>
</evidence>
<evidence type="ECO:0000256" key="3">
    <source>
        <dbReference type="ARBA" id="ARBA00022833"/>
    </source>
</evidence>
<feature type="compositionally biased region" description="Low complexity" evidence="5">
    <location>
        <begin position="436"/>
        <end position="445"/>
    </location>
</feature>
<keyword evidence="9" id="KW-1185">Reference proteome</keyword>
<dbReference type="SUPFAM" id="SSF49599">
    <property type="entry name" value="TRAF domain-like"/>
    <property type="match status" value="1"/>
</dbReference>
<dbReference type="AlphaFoldDB" id="W3WYI4"/>
<dbReference type="PROSITE" id="PS50145">
    <property type="entry name" value="ZF_TRAF"/>
    <property type="match status" value="2"/>
</dbReference>
<reference evidence="9" key="1">
    <citation type="journal article" date="2015" name="BMC Genomics">
        <title>Genomic and transcriptomic analysis of the endophytic fungus Pestalotiopsis fici reveals its lifestyle and high potential for synthesis of natural products.</title>
        <authorList>
            <person name="Wang X."/>
            <person name="Zhang X."/>
            <person name="Liu L."/>
            <person name="Xiang M."/>
            <person name="Wang W."/>
            <person name="Sun X."/>
            <person name="Che Y."/>
            <person name="Guo L."/>
            <person name="Liu G."/>
            <person name="Guo L."/>
            <person name="Wang C."/>
            <person name="Yin W.B."/>
            <person name="Stadler M."/>
            <person name="Zhang X."/>
            <person name="Liu X."/>
        </authorList>
    </citation>
    <scope>NUCLEOTIDE SEQUENCE [LARGE SCALE GENOMIC DNA]</scope>
    <source>
        <strain evidence="9">W106-1 / CGMCC3.15140</strain>
    </source>
</reference>
<dbReference type="KEGG" id="pfy:PFICI_08791"/>
<feature type="domain" description="TRAF-type" evidence="7">
    <location>
        <begin position="212"/>
        <end position="257"/>
    </location>
</feature>
<dbReference type="EMBL" id="KI912114">
    <property type="protein sequence ID" value="ETS78938.1"/>
    <property type="molecule type" value="Genomic_DNA"/>
</dbReference>
<feature type="region of interest" description="Disordered" evidence="5">
    <location>
        <begin position="1"/>
        <end position="27"/>
    </location>
</feature>
<keyword evidence="1 4" id="KW-0479">Metal-binding</keyword>
<evidence type="ECO:0008006" key="10">
    <source>
        <dbReference type="Google" id="ProtNLM"/>
    </source>
</evidence>
<sequence>MPPPNTPEEGELAPSNTTPAPTSNTALPLRPLVGAAAEATAVASSNGGSTPSPASAAVDLRLLDYQDAIDENLICPICRVALVQPVITRCDHVFCQRCLAQAHALSPVCPIDRSALNDLAADVRSAPKIVHNQLDNLTVKCPNRARGCTLVVARSLVENHVSRYCDKTMVPCPHPGCAHTVVRRDAGKGCLHYDVECEYCKGSMLKADLQDHQDSQCPNREKECELCGSPFLRNKQEEHTKECPEVETDCQFAPFGCVQKTARKFLDDHAGQCEYRVVGPVGEQIAELRSELGALREKDRLKDRRIKFLENKYFTMPAATASPETITDISLPESSSSTAAAAASTTDMAPYESRDQYFLSLFETMESKVERLSSALQEVEGRHSMMLINETLQIKDQLTEIRSTLGVLGMHVRWLMNFRLQELGKVGPAAAAAAAPGMATGSMAARNQDSSNPNLPRRTSDTYRENPPRL</sequence>
<gene>
    <name evidence="8" type="ORF">PFICI_08791</name>
</gene>
<evidence type="ECO:0000256" key="5">
    <source>
        <dbReference type="SAM" id="MobiDB-lite"/>
    </source>
</evidence>
<dbReference type="InterPro" id="IPR001293">
    <property type="entry name" value="Znf_TRAF"/>
</dbReference>
<evidence type="ECO:0000313" key="8">
    <source>
        <dbReference type="EMBL" id="ETS78938.1"/>
    </source>
</evidence>
<dbReference type="OMA" id="PLTTICG"/>
<dbReference type="GeneID" id="19273804"/>
<dbReference type="Pfam" id="PF13923">
    <property type="entry name" value="zf-C3HC4_2"/>
    <property type="match status" value="1"/>
</dbReference>
<name>W3WYI4_PESFW</name>
<dbReference type="PANTHER" id="PTHR10131">
    <property type="entry name" value="TNF RECEPTOR ASSOCIATED FACTOR"/>
    <property type="match status" value="1"/>
</dbReference>
<dbReference type="eggNOG" id="KOG0297">
    <property type="taxonomic scope" value="Eukaryota"/>
</dbReference>
<evidence type="ECO:0000256" key="2">
    <source>
        <dbReference type="ARBA" id="ARBA00022771"/>
    </source>
</evidence>
<feature type="zinc finger region" description="TRAF-type" evidence="4">
    <location>
        <begin position="139"/>
        <end position="181"/>
    </location>
</feature>
<accession>W3WYI4</accession>
<evidence type="ECO:0000313" key="9">
    <source>
        <dbReference type="Proteomes" id="UP000030651"/>
    </source>
</evidence>
<proteinExistence type="predicted"/>
<dbReference type="GO" id="GO:0008270">
    <property type="term" value="F:zinc ion binding"/>
    <property type="evidence" value="ECO:0007669"/>
    <property type="project" value="UniProtKB-KW"/>
</dbReference>
<dbReference type="STRING" id="1229662.W3WYI4"/>
<dbReference type="PROSITE" id="PS50089">
    <property type="entry name" value="ZF_RING_2"/>
    <property type="match status" value="1"/>
</dbReference>
<dbReference type="PROSITE" id="PS00518">
    <property type="entry name" value="ZF_RING_1"/>
    <property type="match status" value="1"/>
</dbReference>
<evidence type="ECO:0000259" key="6">
    <source>
        <dbReference type="PROSITE" id="PS50089"/>
    </source>
</evidence>
<dbReference type="OrthoDB" id="1630758at2759"/>
<protein>
    <recommendedName>
        <fullName evidence="10">RING-type domain-containing protein</fullName>
    </recommendedName>
</protein>
<organism evidence="8 9">
    <name type="scientific">Pestalotiopsis fici (strain W106-1 / CGMCC3.15140)</name>
    <dbReference type="NCBI Taxonomy" id="1229662"/>
    <lineage>
        <taxon>Eukaryota</taxon>
        <taxon>Fungi</taxon>
        <taxon>Dikarya</taxon>
        <taxon>Ascomycota</taxon>
        <taxon>Pezizomycotina</taxon>
        <taxon>Sordariomycetes</taxon>
        <taxon>Xylariomycetidae</taxon>
        <taxon>Amphisphaeriales</taxon>
        <taxon>Sporocadaceae</taxon>
        <taxon>Pestalotiopsis</taxon>
    </lineage>
</organism>
<feature type="compositionally biased region" description="Low complexity" evidence="5">
    <location>
        <begin position="12"/>
        <end position="27"/>
    </location>
</feature>
<feature type="region of interest" description="Disordered" evidence="5">
    <location>
        <begin position="436"/>
        <end position="470"/>
    </location>
</feature>
<keyword evidence="2 4" id="KW-0863">Zinc-finger</keyword>
<feature type="compositionally biased region" description="Basic and acidic residues" evidence="5">
    <location>
        <begin position="458"/>
        <end position="470"/>
    </location>
</feature>
<feature type="domain" description="RING-type" evidence="6">
    <location>
        <begin position="75"/>
        <end position="113"/>
    </location>
</feature>
<evidence type="ECO:0000256" key="4">
    <source>
        <dbReference type="PROSITE-ProRule" id="PRU00207"/>
    </source>
</evidence>
<dbReference type="RefSeq" id="XP_007835563.1">
    <property type="nucleotide sequence ID" value="XM_007837372.1"/>
</dbReference>
<dbReference type="Gene3D" id="3.30.40.10">
    <property type="entry name" value="Zinc/RING finger domain, C3HC4 (zinc finger)"/>
    <property type="match status" value="2"/>
</dbReference>
<dbReference type="Pfam" id="PF02176">
    <property type="entry name" value="zf-TRAF"/>
    <property type="match status" value="2"/>
</dbReference>
<dbReference type="InterPro" id="IPR017907">
    <property type="entry name" value="Znf_RING_CS"/>
</dbReference>
<dbReference type="SMART" id="SM00184">
    <property type="entry name" value="RING"/>
    <property type="match status" value="1"/>
</dbReference>
<feature type="zinc finger region" description="TRAF-type" evidence="4">
    <location>
        <begin position="212"/>
        <end position="257"/>
    </location>
</feature>
<dbReference type="HOGENOM" id="CLU_019709_1_0_1"/>
<feature type="domain" description="TRAF-type" evidence="7">
    <location>
        <begin position="139"/>
        <end position="181"/>
    </location>
</feature>
<dbReference type="PANTHER" id="PTHR10131:SF94">
    <property type="entry name" value="TNF RECEPTOR-ASSOCIATED FACTOR 4"/>
    <property type="match status" value="1"/>
</dbReference>
<keyword evidence="3 4" id="KW-0862">Zinc</keyword>
<dbReference type="InParanoid" id="W3WYI4"/>
<dbReference type="SUPFAM" id="SSF57850">
    <property type="entry name" value="RING/U-box"/>
    <property type="match status" value="1"/>
</dbReference>
<dbReference type="InterPro" id="IPR001841">
    <property type="entry name" value="Znf_RING"/>
</dbReference>
<dbReference type="InterPro" id="IPR013083">
    <property type="entry name" value="Znf_RING/FYVE/PHD"/>
</dbReference>
<evidence type="ECO:0000256" key="1">
    <source>
        <dbReference type="ARBA" id="ARBA00022723"/>
    </source>
</evidence>
<dbReference type="Proteomes" id="UP000030651">
    <property type="component" value="Unassembled WGS sequence"/>
</dbReference>